<dbReference type="SUPFAM" id="SSF48371">
    <property type="entry name" value="ARM repeat"/>
    <property type="match status" value="1"/>
</dbReference>
<dbReference type="EMBL" id="VIEB01001088">
    <property type="protein sequence ID" value="TQD75579.1"/>
    <property type="molecule type" value="Genomic_DNA"/>
</dbReference>
<keyword evidence="4" id="KW-0112">Calmodulin-binding</keyword>
<dbReference type="InterPro" id="IPR036872">
    <property type="entry name" value="CH_dom_sf"/>
</dbReference>
<feature type="region of interest" description="Disordered" evidence="6">
    <location>
        <begin position="1"/>
        <end position="75"/>
    </location>
</feature>
<dbReference type="InterPro" id="IPR027417">
    <property type="entry name" value="P-loop_NTPase"/>
</dbReference>
<dbReference type="SUPFAM" id="SSF52540">
    <property type="entry name" value="P-loop containing nucleoside triphosphate hydrolases"/>
    <property type="match status" value="4"/>
</dbReference>
<dbReference type="GO" id="GO:0007051">
    <property type="term" value="P:spindle organization"/>
    <property type="evidence" value="ECO:0007669"/>
    <property type="project" value="TreeGrafter"/>
</dbReference>
<dbReference type="PROSITE" id="PS50096">
    <property type="entry name" value="IQ"/>
    <property type="match status" value="10"/>
</dbReference>
<comment type="caution">
    <text evidence="8">The sequence shown here is derived from an EMBL/GenBank/DDBJ whole genome shotgun (WGS) entry which is preliminary data.</text>
</comment>
<keyword evidence="9" id="KW-1185">Reference proteome</keyword>
<evidence type="ECO:0000256" key="4">
    <source>
        <dbReference type="ARBA" id="ARBA00022860"/>
    </source>
</evidence>
<dbReference type="Gene3D" id="1.20.5.190">
    <property type="match status" value="6"/>
</dbReference>
<evidence type="ECO:0000313" key="8">
    <source>
        <dbReference type="EMBL" id="TQD75579.1"/>
    </source>
</evidence>
<dbReference type="PANTHER" id="PTHR22706:SF1">
    <property type="entry name" value="ASSEMBLY FACTOR FOR SPINDLE MICROTUBULES"/>
    <property type="match status" value="1"/>
</dbReference>
<evidence type="ECO:0000256" key="2">
    <source>
        <dbReference type="ARBA" id="ARBA00022490"/>
    </source>
</evidence>
<dbReference type="InterPro" id="IPR016024">
    <property type="entry name" value="ARM-type_fold"/>
</dbReference>
<dbReference type="PROSITE" id="PS50176">
    <property type="entry name" value="ARM_REPEAT"/>
    <property type="match status" value="1"/>
</dbReference>
<dbReference type="InterPro" id="IPR000048">
    <property type="entry name" value="IQ_motif_EF-hand-BS"/>
</dbReference>
<evidence type="ECO:0000256" key="3">
    <source>
        <dbReference type="ARBA" id="ARBA00022737"/>
    </source>
</evidence>
<dbReference type="SMART" id="SM00015">
    <property type="entry name" value="IQ"/>
    <property type="match status" value="11"/>
</dbReference>
<protein>
    <recommendedName>
        <fullName evidence="7">Calponin-homology (CH) domain-containing protein</fullName>
    </recommendedName>
</protein>
<dbReference type="CDD" id="cd21223">
    <property type="entry name" value="CH_ASPM_rpt1"/>
    <property type="match status" value="1"/>
</dbReference>
<gene>
    <name evidence="8" type="ORF">C1H46_038876</name>
</gene>
<dbReference type="Pfam" id="PF00307">
    <property type="entry name" value="CH"/>
    <property type="match status" value="1"/>
</dbReference>
<name>A0A540KN48_MALBA</name>
<dbReference type="SUPFAM" id="SSF47576">
    <property type="entry name" value="Calponin-homology domain, CH-domain"/>
    <property type="match status" value="1"/>
</dbReference>
<evidence type="ECO:0000256" key="5">
    <source>
        <dbReference type="PROSITE-ProRule" id="PRU00259"/>
    </source>
</evidence>
<evidence type="ECO:0000256" key="6">
    <source>
        <dbReference type="SAM" id="MobiDB-lite"/>
    </source>
</evidence>
<dbReference type="Gene3D" id="1.10.418.10">
    <property type="entry name" value="Calponin-like domain"/>
    <property type="match status" value="1"/>
</dbReference>
<evidence type="ECO:0000313" key="9">
    <source>
        <dbReference type="Proteomes" id="UP000315295"/>
    </source>
</evidence>
<dbReference type="PROSITE" id="PS50021">
    <property type="entry name" value="CH"/>
    <property type="match status" value="1"/>
</dbReference>
<organism evidence="8 9">
    <name type="scientific">Malus baccata</name>
    <name type="common">Siberian crab apple</name>
    <name type="synonym">Pyrus baccata</name>
    <dbReference type="NCBI Taxonomy" id="106549"/>
    <lineage>
        <taxon>Eukaryota</taxon>
        <taxon>Viridiplantae</taxon>
        <taxon>Streptophyta</taxon>
        <taxon>Embryophyta</taxon>
        <taxon>Tracheophyta</taxon>
        <taxon>Spermatophyta</taxon>
        <taxon>Magnoliopsida</taxon>
        <taxon>eudicotyledons</taxon>
        <taxon>Gunneridae</taxon>
        <taxon>Pentapetalae</taxon>
        <taxon>rosids</taxon>
        <taxon>fabids</taxon>
        <taxon>Rosales</taxon>
        <taxon>Rosaceae</taxon>
        <taxon>Amygdaloideae</taxon>
        <taxon>Maleae</taxon>
        <taxon>Malus</taxon>
    </lineage>
</organism>
<dbReference type="InterPro" id="IPR000225">
    <property type="entry name" value="Armadillo"/>
</dbReference>
<proteinExistence type="predicted"/>
<feature type="repeat" description="ARM" evidence="5">
    <location>
        <begin position="1281"/>
        <end position="1328"/>
    </location>
</feature>
<accession>A0A540KN48</accession>
<feature type="compositionally biased region" description="Pro residues" evidence="6">
    <location>
        <begin position="1"/>
        <end position="15"/>
    </location>
</feature>
<comment type="subcellular location">
    <subcellularLocation>
        <location evidence="1">Cytoplasm</location>
    </subcellularLocation>
</comment>
<feature type="compositionally biased region" description="Polar residues" evidence="6">
    <location>
        <begin position="27"/>
        <end position="42"/>
    </location>
</feature>
<dbReference type="GO" id="GO:0051295">
    <property type="term" value="P:establishment of meiotic spindle localization"/>
    <property type="evidence" value="ECO:0007669"/>
    <property type="project" value="TreeGrafter"/>
</dbReference>
<evidence type="ECO:0000259" key="7">
    <source>
        <dbReference type="PROSITE" id="PS50021"/>
    </source>
</evidence>
<dbReference type="Gene3D" id="1.25.10.10">
    <property type="entry name" value="Leucine-rich Repeat Variant"/>
    <property type="match status" value="1"/>
</dbReference>
<reference evidence="8 9" key="1">
    <citation type="journal article" date="2019" name="G3 (Bethesda)">
        <title>Sequencing of a Wild Apple (Malus baccata) Genome Unravels the Differences Between Cultivated and Wild Apple Species Regarding Disease Resistance and Cold Tolerance.</title>
        <authorList>
            <person name="Chen X."/>
        </authorList>
    </citation>
    <scope>NUCLEOTIDE SEQUENCE [LARGE SCALE GENOMIC DNA]</scope>
    <source>
        <strain evidence="9">cv. Shandingzi</strain>
        <tissue evidence="8">Leaves</tissue>
    </source>
</reference>
<dbReference type="InterPro" id="IPR051185">
    <property type="entry name" value="ASPM"/>
</dbReference>
<dbReference type="InterPro" id="IPR011989">
    <property type="entry name" value="ARM-like"/>
</dbReference>
<keyword evidence="2" id="KW-0963">Cytoplasm</keyword>
<feature type="compositionally biased region" description="Polar residues" evidence="6">
    <location>
        <begin position="50"/>
        <end position="60"/>
    </location>
</feature>
<keyword evidence="3" id="KW-0677">Repeat</keyword>
<sequence>MEGREPPPSPSPSPYRNPSTLFKDITNFKTPKPSSRISNFQSPGPKFFTASKQTPGTSSSFRRRPSIAPSNSGRIKAASRKLKAFELEQSQSSRKAQIQKEQSLKSLAKSLSVWLNFLFQNPTSCGCNLSVDGDRTGTLPKGKRDSDPGSAVGVDSAWRDPKRQRDSSWQAVSAVAFSSSKYSNLRSSLEHVCSVDDLTQRMRLYLSMGSCKEVFDAMTHVAKNIDEGRLKMKAHCPLVTDFGLKEKATRILMSYNPIWLRIGLYIVFGGDSLLSDRDANSDEELRFLKMIIEKQFFAHSGLAKDYAYNKKVEGLYRPGYYEALGNVTLKRFLMLALILDRAKCQSSLSLKYGIDGVDGGSPLLFTVESRIKSSHQVIHDFLSSDVMLGEGNISAHLVVLGYKVSYQQHPLVEYDFRVTNLFADLQDGVRLCRAIQLLLDDASILTKMVVPADTLKKNMANCGIALQYLKQAGVVLHDEDGMMIVADDIAGGDKELTLSLLWNVFVHLQLPLLVKKTNLAEEICKIRGSVISFDSSSLEMILKWIQAICENYDCKVDSFASLVDGKAIWCLLDYYFRKQLSCGRSSKDRNKSSHEESIMLATDYSDAVHNFLLSQKLLTLLGNFPEVLQISDILEYNGARNDRSVVILLVFLSSQLIVKKNMDQLNFHKLLGCDCQSTDRKYTCMGCYVRPEATQVEEETYDHHTEDSVRKFKAIQAWWQDMAERNHKSVAKPTSPTSLNLSTNKDNINIEKVNTDKGNYEGGSIVTDDISAPDLVKAAIVVQRYIRGWLARLRYIHGVALVDKSCNLYRENVVRDLQVRAENTEKSNYEGGTIVTHDISAPDLVKAAIVVQRYIRGWLARLRYIHGVALVDKSCNLCQENIARDLQVRAENTEKSNYEGGTIVTHDISAPDLVKAAIVIQRCIRGWLARLRYIHGVDLVHKSSNLCQESVARDLQVRAAVKIQLAWKNFSVCHSLLYQLSAATKIQSHFRGWLVRRRSHIKRQAIIKIQSVYRMSRCWKAYQQYKIAAGSATVIQSYIRGCFARKGAENHRLLIVAIQRYFRGWLIRSQFSCQRQAAIKIQSSIRGLIWRQSFHRHRQAAVEIQRIVRGQISRNRLLGAASLRPIVRNGCPLNSTGALYMGAELNKVVCSVLKLQRWWRSVMSLNFRTNSAVIIQSHIRGWFARQKAVRERQCIVVIQSCWRGYLLRRKETEGQLLELRLRVQKSATNVDDSMRIINRLVAALSELQTMKSISGILHTCVTLDRATAHSQKCCEKLVEEGAIKTLLKIFGSATRSIPDQEVQKHVLSTLRNLARYPHLVEVLIDSPGSVETVVCEFVRNKEEGYFTASELLKKICASRKGVEAVRKSPALLKRLHNLVEELTRKAGNNDKRNAGRVTVAREATERRLREAVEIMKMVKQRY</sequence>
<feature type="region of interest" description="Disordered" evidence="6">
    <location>
        <begin position="138"/>
        <end position="165"/>
    </location>
</feature>
<evidence type="ECO:0000256" key="1">
    <source>
        <dbReference type="ARBA" id="ARBA00004496"/>
    </source>
</evidence>
<dbReference type="PANTHER" id="PTHR22706">
    <property type="entry name" value="ASSEMBLY FACTOR FOR SPINDLE MICROTUBULES"/>
    <property type="match status" value="1"/>
</dbReference>
<dbReference type="GO" id="GO:0000278">
    <property type="term" value="P:mitotic cell cycle"/>
    <property type="evidence" value="ECO:0007669"/>
    <property type="project" value="TreeGrafter"/>
</dbReference>
<dbReference type="STRING" id="106549.A0A540KN48"/>
<dbReference type="InterPro" id="IPR001715">
    <property type="entry name" value="CH_dom"/>
</dbReference>
<dbReference type="GO" id="GO:0000922">
    <property type="term" value="C:spindle pole"/>
    <property type="evidence" value="ECO:0007669"/>
    <property type="project" value="TreeGrafter"/>
</dbReference>
<dbReference type="Proteomes" id="UP000315295">
    <property type="component" value="Unassembled WGS sequence"/>
</dbReference>
<dbReference type="GO" id="GO:0005737">
    <property type="term" value="C:cytoplasm"/>
    <property type="evidence" value="ECO:0007669"/>
    <property type="project" value="UniProtKB-SubCell"/>
</dbReference>
<dbReference type="SMART" id="SM00185">
    <property type="entry name" value="ARM"/>
    <property type="match status" value="1"/>
</dbReference>
<dbReference type="Pfam" id="PF00612">
    <property type="entry name" value="IQ"/>
    <property type="match status" value="9"/>
</dbReference>
<feature type="domain" description="Calponin-homology (CH)" evidence="7">
    <location>
        <begin position="392"/>
        <end position="509"/>
    </location>
</feature>
<dbReference type="GO" id="GO:0005516">
    <property type="term" value="F:calmodulin binding"/>
    <property type="evidence" value="ECO:0007669"/>
    <property type="project" value="UniProtKB-KW"/>
</dbReference>